<name>A0A2I1DBY9_ASPC2</name>
<protein>
    <submittedName>
        <fullName evidence="2">Uncharacterized protein</fullName>
    </submittedName>
</protein>
<organism evidence="2 3">
    <name type="scientific">Aspergillus campestris (strain IBT 28561)</name>
    <dbReference type="NCBI Taxonomy" id="1392248"/>
    <lineage>
        <taxon>Eukaryota</taxon>
        <taxon>Fungi</taxon>
        <taxon>Dikarya</taxon>
        <taxon>Ascomycota</taxon>
        <taxon>Pezizomycotina</taxon>
        <taxon>Eurotiomycetes</taxon>
        <taxon>Eurotiomycetidae</taxon>
        <taxon>Eurotiales</taxon>
        <taxon>Aspergillaceae</taxon>
        <taxon>Aspergillus</taxon>
        <taxon>Aspergillus subgen. Circumdati</taxon>
    </lineage>
</organism>
<feature type="compositionally biased region" description="Low complexity" evidence="1">
    <location>
        <begin position="438"/>
        <end position="453"/>
    </location>
</feature>
<evidence type="ECO:0000256" key="1">
    <source>
        <dbReference type="SAM" id="MobiDB-lite"/>
    </source>
</evidence>
<dbReference type="VEuPathDB" id="FungiDB:P168DRAFT_315912"/>
<dbReference type="RefSeq" id="XP_024695996.1">
    <property type="nucleotide sequence ID" value="XM_024839946.1"/>
</dbReference>
<feature type="region of interest" description="Disordered" evidence="1">
    <location>
        <begin position="437"/>
        <end position="465"/>
    </location>
</feature>
<accession>A0A2I1DBY9</accession>
<comment type="caution">
    <text evidence="2">The sequence shown here is derived from an EMBL/GenBank/DDBJ whole genome shotgun (WGS) entry which is preliminary data.</text>
</comment>
<evidence type="ECO:0000313" key="3">
    <source>
        <dbReference type="Proteomes" id="UP000234254"/>
    </source>
</evidence>
<dbReference type="EMBL" id="MSFM01000002">
    <property type="protein sequence ID" value="PKY07402.1"/>
    <property type="molecule type" value="Genomic_DNA"/>
</dbReference>
<reference evidence="2" key="1">
    <citation type="submission" date="2016-12" db="EMBL/GenBank/DDBJ databases">
        <title>The genomes of Aspergillus section Nigri reveals drivers in fungal speciation.</title>
        <authorList>
            <consortium name="DOE Joint Genome Institute"/>
            <person name="Vesth T.C."/>
            <person name="Nybo J."/>
            <person name="Theobald S."/>
            <person name="Brandl J."/>
            <person name="Frisvad J.C."/>
            <person name="Nielsen K.F."/>
            <person name="Lyhne E.K."/>
            <person name="Kogle M.E."/>
            <person name="Kuo A."/>
            <person name="Riley R."/>
            <person name="Clum A."/>
            <person name="Nolan M."/>
            <person name="Lipzen A."/>
            <person name="Salamov A."/>
            <person name="Henrissat B."/>
            <person name="Wiebenga A."/>
            <person name="De vries R.P."/>
            <person name="Grigoriev I.V."/>
            <person name="Mortensen U.H."/>
            <person name="Andersen M.R."/>
            <person name="Baker S.E."/>
        </authorList>
    </citation>
    <scope>NUCLEOTIDE SEQUENCE</scope>
    <source>
        <strain evidence="2">IBT 28561</strain>
    </source>
</reference>
<dbReference type="AlphaFoldDB" id="A0A2I1DBY9"/>
<gene>
    <name evidence="2" type="ORF">P168DRAFT_315912</name>
</gene>
<dbReference type="GeneID" id="36547470"/>
<dbReference type="OrthoDB" id="27483at2759"/>
<keyword evidence="3" id="KW-1185">Reference proteome</keyword>
<evidence type="ECO:0000313" key="2">
    <source>
        <dbReference type="EMBL" id="PKY07402.1"/>
    </source>
</evidence>
<dbReference type="Proteomes" id="UP000234254">
    <property type="component" value="Unassembled WGS sequence"/>
</dbReference>
<proteinExistence type="predicted"/>
<sequence length="465" mass="52695">MGWPNPHGSRLDRRGDLKNAILQVLNPVEPRGPFLSVADGEPFVLPGLEVDGIGPIGLPVSPHEAQALISAGRPSAHVGTTKTIDEAHAPKRWELDGDKFTFANPAWEAHVKMQLSHALSKLGLNADAREVEMRPHKIFIDEKDRDELRQAFTEFLPRILESFQFEGLEWRTGLYDDDDDDDDDLYGLLLRKEPHMKPLDPEILRQFIQSYEELIGYGNLTDETAPIYSALIKHAKQLPEAKKAIAFGEDLLPFLIDYCKWMGFEIGVPPQSYETDFAVAVLDEYLNSCMRAPPERPVQLDELLSKYTCACWDCSRLQVFLGDSNQRVATFRVTAAKRRHLEARLRPLLTTLTVFTIYSGPPYTLQVEKPSTEYEKNKAATEWVTNVNQFQGYMRKLKQNYAEEAIGADRFRALCNHPNLQKPDWVREAVVRPVDGASIQPSPQSVSPWQQGSLTSRKRPFADII</sequence>